<dbReference type="NCBIfam" id="NF007113">
    <property type="entry name" value="PRK09562.1"/>
    <property type="match status" value="1"/>
</dbReference>
<dbReference type="GO" id="GO:0046052">
    <property type="term" value="P:UTP catabolic process"/>
    <property type="evidence" value="ECO:0007669"/>
    <property type="project" value="TreeGrafter"/>
</dbReference>
<dbReference type="GO" id="GO:0046061">
    <property type="term" value="P:dATP catabolic process"/>
    <property type="evidence" value="ECO:0007669"/>
    <property type="project" value="TreeGrafter"/>
</dbReference>
<proteinExistence type="predicted"/>
<dbReference type="AlphaFoldDB" id="A0A381S4Q7"/>
<feature type="domain" description="NTP pyrophosphohydrolase MazG-like" evidence="2">
    <location>
        <begin position="47"/>
        <end position="120"/>
    </location>
</feature>
<dbReference type="CDD" id="cd11529">
    <property type="entry name" value="NTP-PPase_MazG_Cterm"/>
    <property type="match status" value="1"/>
</dbReference>
<protein>
    <recommendedName>
        <fullName evidence="2">NTP pyrophosphohydrolase MazG-like domain-containing protein</fullName>
    </recommendedName>
</protein>
<dbReference type="PANTHER" id="PTHR30522">
    <property type="entry name" value="NUCLEOSIDE TRIPHOSPHATE PYROPHOSPHOHYDROLASE"/>
    <property type="match status" value="1"/>
</dbReference>
<dbReference type="EMBL" id="UINC01002664">
    <property type="protein sequence ID" value="SUZ99056.1"/>
    <property type="molecule type" value="Genomic_DNA"/>
</dbReference>
<dbReference type="SUPFAM" id="SSF101386">
    <property type="entry name" value="all-alpha NTP pyrophosphatases"/>
    <property type="match status" value="2"/>
</dbReference>
<reference evidence="3" key="1">
    <citation type="submission" date="2018-05" db="EMBL/GenBank/DDBJ databases">
        <authorList>
            <person name="Lanie J.A."/>
            <person name="Ng W.-L."/>
            <person name="Kazmierczak K.M."/>
            <person name="Andrzejewski T.M."/>
            <person name="Davidsen T.M."/>
            <person name="Wayne K.J."/>
            <person name="Tettelin H."/>
            <person name="Glass J.I."/>
            <person name="Rusch D."/>
            <person name="Podicherti R."/>
            <person name="Tsui H.-C.T."/>
            <person name="Winkler M.E."/>
        </authorList>
    </citation>
    <scope>NUCLEOTIDE SEQUENCE</scope>
</reference>
<feature type="region of interest" description="Disordered" evidence="1">
    <location>
        <begin position="1"/>
        <end position="23"/>
    </location>
</feature>
<accession>A0A381S4Q7</accession>
<dbReference type="InterPro" id="IPR048011">
    <property type="entry name" value="NTP-PPase_MazG-like_C"/>
</dbReference>
<sequence length="290" mass="32827">MTRNTKPQPTSRKPHSTNDTAGDHFNRLVELMRRLRSPSGCPWDREQTLHSLRSFLLEETYEVLDAIDRNDQAELKNELGDLLFQIVFLAEICSESDSFTISNIITAITNKLIDRHPHVFGEESGLRTPGSKPITTKEITGLWEQLKAKEKSKKGHSQSLLGSVPETLPALLRAHEIGSRVATVGFDWPRAESVINKIDEEVTELREAIANNVPISVQEEMGDFLFSIANLSRKLGVDPETALRQANRKFCSRFAQVERKLQSRGRTIHKSTPEELEGLWDEVKKSETED</sequence>
<dbReference type="InterPro" id="IPR048015">
    <property type="entry name" value="NTP-PPase_MazG-like_N"/>
</dbReference>
<evidence type="ECO:0000259" key="2">
    <source>
        <dbReference type="Pfam" id="PF03819"/>
    </source>
</evidence>
<dbReference type="Gene3D" id="1.10.287.1080">
    <property type="entry name" value="MazG-like"/>
    <property type="match status" value="2"/>
</dbReference>
<dbReference type="InterPro" id="IPR004518">
    <property type="entry name" value="MazG-like_dom"/>
</dbReference>
<dbReference type="GO" id="GO:0006203">
    <property type="term" value="P:dGTP catabolic process"/>
    <property type="evidence" value="ECO:0007669"/>
    <property type="project" value="TreeGrafter"/>
</dbReference>
<dbReference type="InterPro" id="IPR011551">
    <property type="entry name" value="NTP_PyrPHydrolase_MazG"/>
</dbReference>
<dbReference type="Pfam" id="PF03819">
    <property type="entry name" value="MazG"/>
    <property type="match status" value="2"/>
</dbReference>
<dbReference type="NCBIfam" id="TIGR00444">
    <property type="entry name" value="mazG"/>
    <property type="match status" value="1"/>
</dbReference>
<dbReference type="PANTHER" id="PTHR30522:SF0">
    <property type="entry name" value="NUCLEOSIDE TRIPHOSPHATE PYROPHOSPHOHYDROLASE"/>
    <property type="match status" value="1"/>
</dbReference>
<feature type="domain" description="NTP pyrophosphohydrolase MazG-like" evidence="2">
    <location>
        <begin position="192"/>
        <end position="254"/>
    </location>
</feature>
<dbReference type="GO" id="GO:0047429">
    <property type="term" value="F:nucleoside triphosphate diphosphatase activity"/>
    <property type="evidence" value="ECO:0007669"/>
    <property type="project" value="InterPro"/>
</dbReference>
<dbReference type="GO" id="GO:0046047">
    <property type="term" value="P:TTP catabolic process"/>
    <property type="evidence" value="ECO:0007669"/>
    <property type="project" value="TreeGrafter"/>
</dbReference>
<dbReference type="FunFam" id="1.10.287.1080:FF:000003">
    <property type="entry name" value="Nucleoside triphosphate pyrophosphohydrolase"/>
    <property type="match status" value="1"/>
</dbReference>
<dbReference type="GO" id="GO:0006950">
    <property type="term" value="P:response to stress"/>
    <property type="evidence" value="ECO:0007669"/>
    <property type="project" value="UniProtKB-ARBA"/>
</dbReference>
<feature type="compositionally biased region" description="Polar residues" evidence="1">
    <location>
        <begin position="1"/>
        <end position="11"/>
    </location>
</feature>
<name>A0A381S4Q7_9ZZZZ</name>
<organism evidence="3">
    <name type="scientific">marine metagenome</name>
    <dbReference type="NCBI Taxonomy" id="408172"/>
    <lineage>
        <taxon>unclassified sequences</taxon>
        <taxon>metagenomes</taxon>
        <taxon>ecological metagenomes</taxon>
    </lineage>
</organism>
<evidence type="ECO:0000256" key="1">
    <source>
        <dbReference type="SAM" id="MobiDB-lite"/>
    </source>
</evidence>
<dbReference type="GO" id="GO:0046076">
    <property type="term" value="P:dTTP catabolic process"/>
    <property type="evidence" value="ECO:0007669"/>
    <property type="project" value="TreeGrafter"/>
</dbReference>
<dbReference type="FunFam" id="1.10.287.1080:FF:000001">
    <property type="entry name" value="Nucleoside triphosphate pyrophosphohydrolase"/>
    <property type="match status" value="1"/>
</dbReference>
<evidence type="ECO:0000313" key="3">
    <source>
        <dbReference type="EMBL" id="SUZ99056.1"/>
    </source>
</evidence>
<gene>
    <name evidence="3" type="ORF">METZ01_LOCUS51910</name>
</gene>
<dbReference type="GO" id="GO:0046081">
    <property type="term" value="P:dUTP catabolic process"/>
    <property type="evidence" value="ECO:0007669"/>
    <property type="project" value="TreeGrafter"/>
</dbReference>
<dbReference type="CDD" id="cd11528">
    <property type="entry name" value="NTP-PPase_MazG_Nterm"/>
    <property type="match status" value="1"/>
</dbReference>